<proteinExistence type="predicted"/>
<dbReference type="AlphaFoldDB" id="A6HI03"/>
<evidence type="ECO:0000313" key="2">
    <source>
        <dbReference type="Proteomes" id="UP000234681"/>
    </source>
</evidence>
<evidence type="ECO:0000313" key="1">
    <source>
        <dbReference type="EMBL" id="EDM05658.1"/>
    </source>
</evidence>
<dbReference type="Proteomes" id="UP000234681">
    <property type="component" value="Chromosome 10"/>
</dbReference>
<organism evidence="1 2">
    <name type="scientific">Rattus norvegicus</name>
    <name type="common">Rat</name>
    <dbReference type="NCBI Taxonomy" id="10116"/>
    <lineage>
        <taxon>Eukaryota</taxon>
        <taxon>Metazoa</taxon>
        <taxon>Chordata</taxon>
        <taxon>Craniata</taxon>
        <taxon>Vertebrata</taxon>
        <taxon>Euteleostomi</taxon>
        <taxon>Mammalia</taxon>
        <taxon>Eutheria</taxon>
        <taxon>Euarchontoglires</taxon>
        <taxon>Glires</taxon>
        <taxon>Rodentia</taxon>
        <taxon>Myomorpha</taxon>
        <taxon>Muroidea</taxon>
        <taxon>Muridae</taxon>
        <taxon>Murinae</taxon>
        <taxon>Rattus</taxon>
    </lineage>
</organism>
<accession>A6HI03</accession>
<gene>
    <name evidence="1" type="ORF">rCG_33067</name>
</gene>
<protein>
    <submittedName>
        <fullName evidence="1">RCG33067</fullName>
    </submittedName>
</protein>
<name>A6HI03_RAT</name>
<reference evidence="1 2" key="1">
    <citation type="submission" date="2005-07" db="EMBL/GenBank/DDBJ databases">
        <authorList>
            <person name="Mural R.J."/>
            <person name="Li P.W."/>
            <person name="Adams M.D."/>
            <person name="Amanatides P.G."/>
            <person name="Baden-Tillson H."/>
            <person name="Barnstead M."/>
            <person name="Chin S.H."/>
            <person name="Dew I."/>
            <person name="Evans C.A."/>
            <person name="Ferriera S."/>
            <person name="Flanigan M."/>
            <person name="Fosler C."/>
            <person name="Glodek A."/>
            <person name="Gu Z."/>
            <person name="Holt R.A."/>
            <person name="Jennings D."/>
            <person name="Kraft C.L."/>
            <person name="Lu F."/>
            <person name="Nguyen T."/>
            <person name="Nusskern D.R."/>
            <person name="Pfannkoch C.M."/>
            <person name="Sitter C."/>
            <person name="Sutton G.G."/>
            <person name="Venter J.C."/>
            <person name="Wang Z."/>
            <person name="Woodage T."/>
            <person name="Zheng X.H."/>
            <person name="Zhong F."/>
        </authorList>
    </citation>
    <scope>NUCLEOTIDE SEQUENCE [LARGE SCALE GENOMIC DNA]</scope>
    <source>
        <strain>BN</strain>
        <strain evidence="2">Sprague-Dawley</strain>
    </source>
</reference>
<dbReference type="EMBL" id="CH473948">
    <property type="protein sequence ID" value="EDM05658.1"/>
    <property type="molecule type" value="Genomic_DNA"/>
</dbReference>
<sequence>MGTQAYLMMAWVTCSWRTYCGKTRRRHKCETVQS</sequence>